<dbReference type="SUPFAM" id="SSF49785">
    <property type="entry name" value="Galactose-binding domain-like"/>
    <property type="match status" value="1"/>
</dbReference>
<dbReference type="Pfam" id="PF00085">
    <property type="entry name" value="Thioredoxin"/>
    <property type="match status" value="1"/>
</dbReference>
<name>A0A173GPF4_BRAPC</name>
<dbReference type="PANTHER" id="PTHR46115">
    <property type="entry name" value="THIOREDOXIN-LIKE PROTEIN 1"/>
    <property type="match status" value="1"/>
</dbReference>
<dbReference type="SUPFAM" id="SSF52833">
    <property type="entry name" value="Thioredoxin-like"/>
    <property type="match status" value="1"/>
</dbReference>
<dbReference type="Gene3D" id="3.40.30.10">
    <property type="entry name" value="Glutaredoxin"/>
    <property type="match status" value="1"/>
</dbReference>
<dbReference type="InterPro" id="IPR010400">
    <property type="entry name" value="PITH_dom"/>
</dbReference>
<dbReference type="InterPro" id="IPR037047">
    <property type="entry name" value="PITH_dom_sf"/>
</dbReference>
<dbReference type="FunFam" id="3.40.30.10:FF:000245">
    <property type="entry name" value="Thioredoxin"/>
    <property type="match status" value="1"/>
</dbReference>
<sequence>MSLVEINNDSVFVEKMSTAGNRLVVVDFFATWCGPCNMVAPFFKQLTSKYPNAVFMKVDVDKCPGTAAANNVSAMPTFILFKQRAEIARVRGADKNQLENKIKEFYTESNVDGESQSGTTKIDGDFIDLANLISKYQSECLNQSDDHVWENALASDSKCLKSDVDEQILLYVSFQQPVKLNSLIIQGPEENGPKNVRVFINQTKTLDFDSAQNCQSVQDLELKKEDLKDNQLIKLRFVKFQNVQNITLFFVNNQSDSEVTQIDQLKFIGIPVSVTNMNEFKRVSGQAGESHG</sequence>
<dbReference type="PROSITE" id="PS51532">
    <property type="entry name" value="PITH"/>
    <property type="match status" value="1"/>
</dbReference>
<dbReference type="InterPro" id="IPR017937">
    <property type="entry name" value="Thioredoxin_CS"/>
</dbReference>
<organism evidence="4">
    <name type="scientific">Brachionus plicatilis</name>
    <name type="common">Marine rotifer</name>
    <name type="synonym">Brachionus muelleri</name>
    <dbReference type="NCBI Taxonomy" id="10195"/>
    <lineage>
        <taxon>Eukaryota</taxon>
        <taxon>Metazoa</taxon>
        <taxon>Spiralia</taxon>
        <taxon>Gnathifera</taxon>
        <taxon>Rotifera</taxon>
        <taxon>Eurotatoria</taxon>
        <taxon>Monogononta</taxon>
        <taxon>Pseudotrocha</taxon>
        <taxon>Ploima</taxon>
        <taxon>Brachionidae</taxon>
        <taxon>Brachionus</taxon>
    </lineage>
</organism>
<dbReference type="EMBL" id="KU361814">
    <property type="protein sequence ID" value="ANH58169.1"/>
    <property type="molecule type" value="mRNA"/>
</dbReference>
<proteinExistence type="evidence at transcript level"/>
<evidence type="ECO:0000259" key="2">
    <source>
        <dbReference type="PROSITE" id="PS51352"/>
    </source>
</evidence>
<dbReference type="AlphaFoldDB" id="A0A173GPF4"/>
<dbReference type="InterPro" id="IPR036249">
    <property type="entry name" value="Thioredoxin-like_sf"/>
</dbReference>
<dbReference type="PRINTS" id="PR00421">
    <property type="entry name" value="THIOREDOXIN"/>
</dbReference>
<dbReference type="Pfam" id="PF06201">
    <property type="entry name" value="PITH"/>
    <property type="match status" value="1"/>
</dbReference>
<accession>A0A173GPF4</accession>
<reference evidence="4" key="1">
    <citation type="submission" date="2015-12" db="EMBL/GenBank/DDBJ databases">
        <authorList>
            <person name="Shamseldin A."/>
            <person name="Moawad H."/>
            <person name="Abd El-Rahim W.M."/>
            <person name="Sadowsky M.J."/>
        </authorList>
    </citation>
    <scope>NUCLEOTIDE SEQUENCE</scope>
</reference>
<dbReference type="CDD" id="cd02947">
    <property type="entry name" value="TRX_family"/>
    <property type="match status" value="1"/>
</dbReference>
<evidence type="ECO:0000313" key="4">
    <source>
        <dbReference type="EMBL" id="ANH58169.1"/>
    </source>
</evidence>
<dbReference type="PROSITE" id="PS51352">
    <property type="entry name" value="THIOREDOXIN_2"/>
    <property type="match status" value="1"/>
</dbReference>
<dbReference type="InterPro" id="IPR008979">
    <property type="entry name" value="Galactose-bd-like_sf"/>
</dbReference>
<feature type="domain" description="Thioredoxin" evidence="2">
    <location>
        <begin position="1"/>
        <end position="107"/>
    </location>
</feature>
<feature type="domain" description="PITH" evidence="3">
    <location>
        <begin position="118"/>
        <end position="287"/>
    </location>
</feature>
<dbReference type="Gene3D" id="2.60.120.470">
    <property type="entry name" value="PITH domain"/>
    <property type="match status" value="1"/>
</dbReference>
<protein>
    <submittedName>
        <fullName evidence="4">Thioredoxin-like protein</fullName>
    </submittedName>
</protein>
<evidence type="ECO:0000259" key="3">
    <source>
        <dbReference type="PROSITE" id="PS51532"/>
    </source>
</evidence>
<dbReference type="InterPro" id="IPR013766">
    <property type="entry name" value="Thioredoxin_domain"/>
</dbReference>
<dbReference type="GO" id="GO:0005737">
    <property type="term" value="C:cytoplasm"/>
    <property type="evidence" value="ECO:0007669"/>
    <property type="project" value="UniProtKB-ARBA"/>
</dbReference>
<keyword evidence="1" id="KW-1015">Disulfide bond</keyword>
<evidence type="ECO:0000256" key="1">
    <source>
        <dbReference type="ARBA" id="ARBA00023157"/>
    </source>
</evidence>
<dbReference type="PROSITE" id="PS00194">
    <property type="entry name" value="THIOREDOXIN_1"/>
    <property type="match status" value="1"/>
</dbReference>